<keyword evidence="13" id="KW-1185">Reference proteome</keyword>
<dbReference type="GO" id="GO:0005886">
    <property type="term" value="C:plasma membrane"/>
    <property type="evidence" value="ECO:0007669"/>
    <property type="project" value="TreeGrafter"/>
</dbReference>
<keyword evidence="10" id="KW-0812">Transmembrane</keyword>
<keyword evidence="10" id="KW-1133">Transmembrane helix</keyword>
<comment type="caution">
    <text evidence="12">The sequence shown here is derived from an EMBL/GenBank/DDBJ whole genome shotgun (WGS) entry which is preliminary data.</text>
</comment>
<feature type="region of interest" description="Disordered" evidence="9">
    <location>
        <begin position="1"/>
        <end position="33"/>
    </location>
</feature>
<dbReference type="EMBL" id="JADEXN010000228">
    <property type="protein sequence ID" value="MBE9041664.1"/>
    <property type="molecule type" value="Genomic_DNA"/>
</dbReference>
<keyword evidence="10" id="KW-0472">Membrane</keyword>
<feature type="domain" description="AAA" evidence="11">
    <location>
        <begin position="581"/>
        <end position="712"/>
    </location>
</feature>
<sequence>MNTDNDSHSFLPQRNGDLPPSLSQTQSHLSSEGEEDNLDIGWLFGVVRRRIPIMAIVAVVLTGVFGGLIFTRNREVPPLYKGKFRLLIEPISAEGRLMRQFLLAQASGTDLSKIRIEESGLVDYETQIRVLKSPKLLMPILENLEAEYPKLSYKSLQKNLKVDRISVDISGKEFGTKILEVTYADPDPDKILTVLEEASELYLEYSLEERLTSLTQGIDFIEEQLPVLQDRVDTIQTQIQNLRQQENLIEPYPQAQAMTQEASSLNLQQLDNQKELVQARALYEGLQQQLAIGNATAVLSEDPQFQPWIAEAQELESKVAAESARLQPDSLPMLALREQQAAMDALLQQEAQAVLATIEDRITAIEASARTIGQAEANLDARVQRWPVATRQYADLQQELEIVTSTLTDFLTKREALGIDAAQQQIPWVLIAPPAIPENAQGNFVPSEVQQTKRQIAIAAILSTLLGIGAGFLVEVLQTVFHQPSEIKSASRLPLLAAIPRTRNLKRTLRKLSQQTPEAVAVASSPSSAPRPFWGLGSSSSVYRSNPFSEAFRSLYANIRLLGSESSLQSLTVSSAMPADGKSTVALHLAQTSAAAGLRVLLVDADLRAPSIHQQLDLPNLKGFSNVLTSDDVSLNEAIVQSKIDDNLFVLPAGPIPPDSVKLLASNRMQYVVEQFKSFFDLVIYDTPPLHGLADGNLVGAKTDGVVMVVAIEKTDRNLLAGALEGLKLSGASILGVVANGVKK</sequence>
<dbReference type="InterPro" id="IPR025669">
    <property type="entry name" value="AAA_dom"/>
</dbReference>
<reference evidence="12" key="1">
    <citation type="submission" date="2020-10" db="EMBL/GenBank/DDBJ databases">
        <authorList>
            <person name="Castelo-Branco R."/>
            <person name="Eusebio N."/>
            <person name="Adriana R."/>
            <person name="Vieira A."/>
            <person name="Brugerolle De Fraissinette N."/>
            <person name="Rezende De Castro R."/>
            <person name="Schneider M.P."/>
            <person name="Vasconcelos V."/>
            <person name="Leao P.N."/>
        </authorList>
    </citation>
    <scope>NUCLEOTIDE SEQUENCE</scope>
    <source>
        <strain evidence="12">LEGE 11467</strain>
    </source>
</reference>
<keyword evidence="7" id="KW-0829">Tyrosine-protein kinase</keyword>
<evidence type="ECO:0000256" key="7">
    <source>
        <dbReference type="ARBA" id="ARBA00023137"/>
    </source>
</evidence>
<evidence type="ECO:0000256" key="1">
    <source>
        <dbReference type="ARBA" id="ARBA00007316"/>
    </source>
</evidence>
<feature type="transmembrane region" description="Helical" evidence="10">
    <location>
        <begin position="51"/>
        <end position="71"/>
    </location>
</feature>
<dbReference type="GO" id="GO:0005524">
    <property type="term" value="F:ATP binding"/>
    <property type="evidence" value="ECO:0007669"/>
    <property type="project" value="UniProtKB-KW"/>
</dbReference>
<evidence type="ECO:0000256" key="4">
    <source>
        <dbReference type="ARBA" id="ARBA00022741"/>
    </source>
</evidence>
<dbReference type="Gene3D" id="3.40.50.300">
    <property type="entry name" value="P-loop containing nucleotide triphosphate hydrolases"/>
    <property type="match status" value="1"/>
</dbReference>
<evidence type="ECO:0000256" key="2">
    <source>
        <dbReference type="ARBA" id="ARBA00011903"/>
    </source>
</evidence>
<dbReference type="RefSeq" id="WP_264321863.1">
    <property type="nucleotide sequence ID" value="NZ_JADEXN010000228.1"/>
</dbReference>
<dbReference type="PANTHER" id="PTHR32309:SF13">
    <property type="entry name" value="FERRIC ENTEROBACTIN TRANSPORT PROTEIN FEPE"/>
    <property type="match status" value="1"/>
</dbReference>
<dbReference type="InterPro" id="IPR050445">
    <property type="entry name" value="Bact_polysacc_biosynth/exp"/>
</dbReference>
<dbReference type="Proteomes" id="UP000621799">
    <property type="component" value="Unassembled WGS sequence"/>
</dbReference>
<gene>
    <name evidence="12" type="ORF">IQ235_12825</name>
</gene>
<evidence type="ECO:0000313" key="13">
    <source>
        <dbReference type="Proteomes" id="UP000621799"/>
    </source>
</evidence>
<dbReference type="PANTHER" id="PTHR32309">
    <property type="entry name" value="TYROSINE-PROTEIN KINASE"/>
    <property type="match status" value="1"/>
</dbReference>
<evidence type="ECO:0000256" key="5">
    <source>
        <dbReference type="ARBA" id="ARBA00022777"/>
    </source>
</evidence>
<dbReference type="EC" id="2.7.10.2" evidence="2"/>
<dbReference type="InterPro" id="IPR005702">
    <property type="entry name" value="Wzc-like_C"/>
</dbReference>
<feature type="compositionally biased region" description="Polar residues" evidence="9">
    <location>
        <begin position="21"/>
        <end position="30"/>
    </location>
</feature>
<dbReference type="NCBIfam" id="TIGR01007">
    <property type="entry name" value="eps_fam"/>
    <property type="match status" value="1"/>
</dbReference>
<dbReference type="InterPro" id="IPR027417">
    <property type="entry name" value="P-loop_NTPase"/>
</dbReference>
<evidence type="ECO:0000256" key="10">
    <source>
        <dbReference type="SAM" id="Phobius"/>
    </source>
</evidence>
<comment type="similarity">
    <text evidence="1">Belongs to the CpsD/CapB family.</text>
</comment>
<evidence type="ECO:0000259" key="11">
    <source>
        <dbReference type="Pfam" id="PF13614"/>
    </source>
</evidence>
<dbReference type="GO" id="GO:0004715">
    <property type="term" value="F:non-membrane spanning protein tyrosine kinase activity"/>
    <property type="evidence" value="ECO:0007669"/>
    <property type="project" value="UniProtKB-EC"/>
</dbReference>
<evidence type="ECO:0000313" key="12">
    <source>
        <dbReference type="EMBL" id="MBE9041664.1"/>
    </source>
</evidence>
<keyword evidence="6" id="KW-0067">ATP-binding</keyword>
<accession>A0A928Z9G1</accession>
<dbReference type="AlphaFoldDB" id="A0A928Z9G1"/>
<keyword evidence="4" id="KW-0547">Nucleotide-binding</keyword>
<protein>
    <recommendedName>
        <fullName evidence="2">non-specific protein-tyrosine kinase</fullName>
        <ecNumber evidence="2">2.7.10.2</ecNumber>
    </recommendedName>
</protein>
<keyword evidence="3" id="KW-0808">Transferase</keyword>
<dbReference type="SUPFAM" id="SSF52540">
    <property type="entry name" value="P-loop containing nucleoside triphosphate hydrolases"/>
    <property type="match status" value="1"/>
</dbReference>
<dbReference type="Pfam" id="PF13614">
    <property type="entry name" value="AAA_31"/>
    <property type="match status" value="1"/>
</dbReference>
<keyword evidence="5" id="KW-0418">Kinase</keyword>
<name>A0A928Z9G1_9CYAN</name>
<evidence type="ECO:0000256" key="3">
    <source>
        <dbReference type="ARBA" id="ARBA00022679"/>
    </source>
</evidence>
<evidence type="ECO:0000256" key="9">
    <source>
        <dbReference type="SAM" id="MobiDB-lite"/>
    </source>
</evidence>
<feature type="compositionally biased region" description="Polar residues" evidence="9">
    <location>
        <begin position="1"/>
        <end position="12"/>
    </location>
</feature>
<organism evidence="12 13">
    <name type="scientific">Zarconia navalis LEGE 11467</name>
    <dbReference type="NCBI Taxonomy" id="1828826"/>
    <lineage>
        <taxon>Bacteria</taxon>
        <taxon>Bacillati</taxon>
        <taxon>Cyanobacteriota</taxon>
        <taxon>Cyanophyceae</taxon>
        <taxon>Oscillatoriophycideae</taxon>
        <taxon>Oscillatoriales</taxon>
        <taxon>Oscillatoriales incertae sedis</taxon>
        <taxon>Zarconia</taxon>
        <taxon>Zarconia navalis</taxon>
    </lineage>
</organism>
<evidence type="ECO:0000256" key="6">
    <source>
        <dbReference type="ARBA" id="ARBA00022840"/>
    </source>
</evidence>
<proteinExistence type="inferred from homology"/>
<evidence type="ECO:0000256" key="8">
    <source>
        <dbReference type="ARBA" id="ARBA00051245"/>
    </source>
</evidence>
<comment type="catalytic activity">
    <reaction evidence="8">
        <text>L-tyrosyl-[protein] + ATP = O-phospho-L-tyrosyl-[protein] + ADP + H(+)</text>
        <dbReference type="Rhea" id="RHEA:10596"/>
        <dbReference type="Rhea" id="RHEA-COMP:10136"/>
        <dbReference type="Rhea" id="RHEA-COMP:20101"/>
        <dbReference type="ChEBI" id="CHEBI:15378"/>
        <dbReference type="ChEBI" id="CHEBI:30616"/>
        <dbReference type="ChEBI" id="CHEBI:46858"/>
        <dbReference type="ChEBI" id="CHEBI:61978"/>
        <dbReference type="ChEBI" id="CHEBI:456216"/>
        <dbReference type="EC" id="2.7.10.2"/>
    </reaction>
</comment>
<dbReference type="CDD" id="cd05387">
    <property type="entry name" value="BY-kinase"/>
    <property type="match status" value="1"/>
</dbReference>